<keyword evidence="6" id="KW-0862">Zinc</keyword>
<comment type="similarity">
    <text evidence="2">Belongs to the TFIIE alpha subunit family.</text>
</comment>
<sequence>MSLPLSEQGVLTVVPDKLKQLAKYIMHGFYSVEHALVVDMLVRNTIMKEDDLADLLKFDKKQLRTLLMKIKNDKLLKQVMRVETQADGRAMRHYYYYINYKTFVNVVRFKLDRMRQKIENRERDSTCKALFKCTECTRTYNEFDAGNLYDPITMAMKCTYCGAEVQEDESAVPKRDAVTQMVTFNEQMKPMFDLLKDVEHVKLSQQLLEPTPVPLSDAQRGLLGNRGLNVGGPQRGWREGDRGPAELYHQDVTINIGENQGPATDQPAPRERPVWMTDSTVEGAITEAAPSGSGVETMEAERAGTKAGKSHEGEIMKALLAHERKVGQRPSFHHEHEPNSDNESDASASDDEYSQPQGRTEPPLSEDRLAFGTMMGDVTMGRHEEEEEEEEDMIVMVQGRPVPLDEVTPEMISEMDQEEKDEYIRLAQQAHADMYE</sequence>
<keyword evidence="9" id="KW-0804">Transcription</keyword>
<dbReference type="Gene3D" id="6.10.140.1250">
    <property type="match status" value="1"/>
</dbReference>
<dbReference type="CTD" id="2960"/>
<dbReference type="OMA" id="DAIKWKV"/>
<evidence type="ECO:0000256" key="3">
    <source>
        <dbReference type="ARBA" id="ARBA00022553"/>
    </source>
</evidence>
<dbReference type="InterPro" id="IPR013083">
    <property type="entry name" value="Znf_RING/FYVE/PHD"/>
</dbReference>
<keyword evidence="10" id="KW-0539">Nucleus</keyword>
<dbReference type="InParanoid" id="A0A7M7RCZ0"/>
<dbReference type="PANTHER" id="PTHR13097">
    <property type="entry name" value="TRANSCRIPTION INITIATION FACTOR IIE, ALPHA SUBUNIT"/>
    <property type="match status" value="1"/>
</dbReference>
<dbReference type="AlphaFoldDB" id="A0A7M7RCZ0"/>
<accession>A0A7M7RCZ0</accession>
<feature type="domain" description="HTH TFE/IIEalpha-type" evidence="16">
    <location>
        <begin position="18"/>
        <end position="108"/>
    </location>
</feature>
<organism evidence="17 18">
    <name type="scientific">Strongylocentrotus purpuratus</name>
    <name type="common">Purple sea urchin</name>
    <dbReference type="NCBI Taxonomy" id="7668"/>
    <lineage>
        <taxon>Eukaryota</taxon>
        <taxon>Metazoa</taxon>
        <taxon>Echinodermata</taxon>
        <taxon>Eleutherozoa</taxon>
        <taxon>Echinozoa</taxon>
        <taxon>Echinoidea</taxon>
        <taxon>Euechinoidea</taxon>
        <taxon>Echinacea</taxon>
        <taxon>Camarodonta</taxon>
        <taxon>Echinidea</taxon>
        <taxon>Strongylocentrotidae</taxon>
        <taxon>Strongylocentrotus</taxon>
    </lineage>
</organism>
<dbReference type="GO" id="GO:0005673">
    <property type="term" value="C:transcription factor TFIIE complex"/>
    <property type="evidence" value="ECO:0000318"/>
    <property type="project" value="GO_Central"/>
</dbReference>
<comment type="function">
    <text evidence="11">Recruits TFIIH to the initiation complex and stimulates the RNA polymerase II C-terminal domain kinase and DNA-dependent ATPase activities of TFIIH. Both TFIIH and TFIIE are required for promoter clearance by RNA polymerase.</text>
</comment>
<feature type="region of interest" description="Disordered" evidence="15">
    <location>
        <begin position="286"/>
        <end position="311"/>
    </location>
</feature>
<feature type="compositionally biased region" description="Basic and acidic residues" evidence="15">
    <location>
        <begin position="326"/>
        <end position="339"/>
    </location>
</feature>
<dbReference type="InterPro" id="IPR024550">
    <property type="entry name" value="TFIIEa/SarR/Rpc3_HTH_dom"/>
</dbReference>
<dbReference type="SMART" id="SM00531">
    <property type="entry name" value="TFIIE"/>
    <property type="match status" value="1"/>
</dbReference>
<evidence type="ECO:0000256" key="15">
    <source>
        <dbReference type="SAM" id="MobiDB-lite"/>
    </source>
</evidence>
<dbReference type="KEGG" id="spu:585636"/>
<dbReference type="EnsemblMetazoa" id="XM_785456">
    <property type="protein sequence ID" value="XP_790549"/>
    <property type="gene ID" value="LOC585636"/>
</dbReference>
<evidence type="ECO:0000256" key="2">
    <source>
        <dbReference type="ARBA" id="ARBA00008947"/>
    </source>
</evidence>
<dbReference type="GeneID" id="585636"/>
<evidence type="ECO:0000256" key="9">
    <source>
        <dbReference type="ARBA" id="ARBA00023163"/>
    </source>
</evidence>
<dbReference type="PANTHER" id="PTHR13097:SF7">
    <property type="entry name" value="GENERAL TRANSCRIPTION FACTOR IIE SUBUNIT 1"/>
    <property type="match status" value="1"/>
</dbReference>
<evidence type="ECO:0000256" key="4">
    <source>
        <dbReference type="ARBA" id="ARBA00022723"/>
    </source>
</evidence>
<dbReference type="PROSITE" id="PS51344">
    <property type="entry name" value="HTH_TFE_IIE"/>
    <property type="match status" value="1"/>
</dbReference>
<dbReference type="SUPFAM" id="SSF57783">
    <property type="entry name" value="Zinc beta-ribbon"/>
    <property type="match status" value="1"/>
</dbReference>
<dbReference type="InterPro" id="IPR017919">
    <property type="entry name" value="TFIIE/TFIIEa_HTH"/>
</dbReference>
<keyword evidence="8" id="KW-0805">Transcription regulation</keyword>
<evidence type="ECO:0000256" key="1">
    <source>
        <dbReference type="ARBA" id="ARBA00004123"/>
    </source>
</evidence>
<evidence type="ECO:0000313" key="17">
    <source>
        <dbReference type="EnsemblMetazoa" id="XP_790549"/>
    </source>
</evidence>
<keyword evidence="4" id="KW-0479">Metal-binding</keyword>
<name>A0A7M7RCZ0_STRPU</name>
<feature type="compositionally biased region" description="Acidic residues" evidence="15">
    <location>
        <begin position="340"/>
        <end position="353"/>
    </location>
</feature>
<proteinExistence type="inferred from homology"/>
<evidence type="ECO:0000256" key="5">
    <source>
        <dbReference type="ARBA" id="ARBA00022771"/>
    </source>
</evidence>
<dbReference type="FunFam" id="3.30.40.10:FF:000087">
    <property type="entry name" value="General transcription factor IIE subunit 1"/>
    <property type="match status" value="1"/>
</dbReference>
<dbReference type="GO" id="GO:0008270">
    <property type="term" value="F:zinc ion binding"/>
    <property type="evidence" value="ECO:0007669"/>
    <property type="project" value="UniProtKB-KW"/>
</dbReference>
<dbReference type="OrthoDB" id="361102at2759"/>
<reference evidence="17" key="2">
    <citation type="submission" date="2021-01" db="UniProtKB">
        <authorList>
            <consortium name="EnsemblMetazoa"/>
        </authorList>
    </citation>
    <scope>IDENTIFICATION</scope>
</reference>
<dbReference type="Pfam" id="PF02002">
    <property type="entry name" value="TFIIE_alpha"/>
    <property type="match status" value="1"/>
</dbReference>
<evidence type="ECO:0000313" key="18">
    <source>
        <dbReference type="Proteomes" id="UP000007110"/>
    </source>
</evidence>
<comment type="subunit">
    <text evidence="12">Tetramer of two alpha and two beta chains. Interacts with TAF6/TAFII80. Interacts with ATF7IP. Interacts with SND1. Part of TBP-based Pol II pre-initiation complex (PIC), in which Pol II core assembles with general transcription factors and other specific initiation factors including GTF2E1, GTF2E2, GTF2F1, GTF2F2, TCEA1, ERCC2, ERCC3, GTF2H2, GTF2H3, GTF2H4, GTF2H5, GTF2A1, GTF2A2, GTF2B and TBP; this large multi-subunit PIC complex mediates DNA unwinding and targets Pol II core to the transcription start site where the first phosphodiester bond forms.</text>
</comment>
<keyword evidence="5" id="KW-0863">Zinc-finger</keyword>
<evidence type="ECO:0000259" key="16">
    <source>
        <dbReference type="PROSITE" id="PS51344"/>
    </source>
</evidence>
<dbReference type="Gene3D" id="3.30.40.10">
    <property type="entry name" value="Zinc/RING finger domain, C3HC4 (zinc finger)"/>
    <property type="match status" value="1"/>
</dbReference>
<reference evidence="18" key="1">
    <citation type="submission" date="2015-02" db="EMBL/GenBank/DDBJ databases">
        <title>Genome sequencing for Strongylocentrotus purpuratus.</title>
        <authorList>
            <person name="Murali S."/>
            <person name="Liu Y."/>
            <person name="Vee V."/>
            <person name="English A."/>
            <person name="Wang M."/>
            <person name="Skinner E."/>
            <person name="Han Y."/>
            <person name="Muzny D.M."/>
            <person name="Worley K.C."/>
            <person name="Gibbs R.A."/>
        </authorList>
    </citation>
    <scope>NUCLEOTIDE SEQUENCE</scope>
</reference>
<dbReference type="InterPro" id="IPR002853">
    <property type="entry name" value="TFIIE_asu"/>
</dbReference>
<dbReference type="RefSeq" id="XP_790549.1">
    <property type="nucleotide sequence ID" value="XM_785456.4"/>
</dbReference>
<dbReference type="InterPro" id="IPR021600">
    <property type="entry name" value="TFIIE_asu_C"/>
</dbReference>
<evidence type="ECO:0000256" key="8">
    <source>
        <dbReference type="ARBA" id="ARBA00023015"/>
    </source>
</evidence>
<feature type="region of interest" description="Disordered" evidence="15">
    <location>
        <begin position="326"/>
        <end position="369"/>
    </location>
</feature>
<comment type="subcellular location">
    <subcellularLocation>
        <location evidence="1">Nucleus</location>
    </subcellularLocation>
</comment>
<dbReference type="Proteomes" id="UP000007110">
    <property type="component" value="Unassembled WGS sequence"/>
</dbReference>
<feature type="compositionally biased region" description="Basic and acidic residues" evidence="15">
    <location>
        <begin position="299"/>
        <end position="311"/>
    </location>
</feature>
<keyword evidence="7" id="KW-0007">Acetylation</keyword>
<dbReference type="Pfam" id="PF11521">
    <property type="entry name" value="TFIIE-A_C"/>
    <property type="match status" value="1"/>
</dbReference>
<dbReference type="InterPro" id="IPR039997">
    <property type="entry name" value="TFE"/>
</dbReference>
<keyword evidence="3" id="KW-0597">Phosphoprotein</keyword>
<evidence type="ECO:0000256" key="6">
    <source>
        <dbReference type="ARBA" id="ARBA00022833"/>
    </source>
</evidence>
<dbReference type="FunCoup" id="A0A7M7RCZ0">
    <property type="interactions" value="1339"/>
</dbReference>
<dbReference type="GO" id="GO:0006367">
    <property type="term" value="P:transcription initiation at RNA polymerase II promoter"/>
    <property type="evidence" value="ECO:0000318"/>
    <property type="project" value="GO_Central"/>
</dbReference>
<evidence type="ECO:0000256" key="7">
    <source>
        <dbReference type="ARBA" id="ARBA00022990"/>
    </source>
</evidence>
<evidence type="ECO:0000256" key="12">
    <source>
        <dbReference type="ARBA" id="ARBA00065242"/>
    </source>
</evidence>
<evidence type="ECO:0000256" key="13">
    <source>
        <dbReference type="ARBA" id="ARBA00073913"/>
    </source>
</evidence>
<evidence type="ECO:0000256" key="10">
    <source>
        <dbReference type="ARBA" id="ARBA00023242"/>
    </source>
</evidence>
<protein>
    <recommendedName>
        <fullName evidence="13">General transcription factor IIE subunit 1</fullName>
    </recommendedName>
    <alternativeName>
        <fullName evidence="14">Transcription initiation factor IIE subunit alpha</fullName>
    </alternativeName>
</protein>
<evidence type="ECO:0000256" key="14">
    <source>
        <dbReference type="ARBA" id="ARBA00080958"/>
    </source>
</evidence>
<evidence type="ECO:0000256" key="11">
    <source>
        <dbReference type="ARBA" id="ARBA00025581"/>
    </source>
</evidence>
<keyword evidence="18" id="KW-1185">Reference proteome</keyword>